<reference evidence="2 3" key="1">
    <citation type="submission" date="2024-06" db="EMBL/GenBank/DDBJ databases">
        <title>Complete genome of Phlyctema vagabunda strain 19-DSS-EL-015.</title>
        <authorList>
            <person name="Fiorenzani C."/>
        </authorList>
    </citation>
    <scope>NUCLEOTIDE SEQUENCE [LARGE SCALE GENOMIC DNA]</scope>
    <source>
        <strain evidence="2 3">19-DSS-EL-015</strain>
    </source>
</reference>
<protein>
    <submittedName>
        <fullName evidence="2">Uncharacterized protein</fullName>
    </submittedName>
</protein>
<feature type="compositionally biased region" description="Polar residues" evidence="1">
    <location>
        <begin position="449"/>
        <end position="458"/>
    </location>
</feature>
<feature type="compositionally biased region" description="Basic and acidic residues" evidence="1">
    <location>
        <begin position="514"/>
        <end position="528"/>
    </location>
</feature>
<feature type="compositionally biased region" description="Polar residues" evidence="1">
    <location>
        <begin position="364"/>
        <end position="386"/>
    </location>
</feature>
<keyword evidence="3" id="KW-1185">Reference proteome</keyword>
<evidence type="ECO:0000256" key="1">
    <source>
        <dbReference type="SAM" id="MobiDB-lite"/>
    </source>
</evidence>
<organism evidence="2 3">
    <name type="scientific">Phlyctema vagabunda</name>
    <dbReference type="NCBI Taxonomy" id="108571"/>
    <lineage>
        <taxon>Eukaryota</taxon>
        <taxon>Fungi</taxon>
        <taxon>Dikarya</taxon>
        <taxon>Ascomycota</taxon>
        <taxon>Pezizomycotina</taxon>
        <taxon>Leotiomycetes</taxon>
        <taxon>Helotiales</taxon>
        <taxon>Dermateaceae</taxon>
        <taxon>Phlyctema</taxon>
    </lineage>
</organism>
<comment type="caution">
    <text evidence="2">The sequence shown here is derived from an EMBL/GenBank/DDBJ whole genome shotgun (WGS) entry which is preliminary data.</text>
</comment>
<evidence type="ECO:0000313" key="2">
    <source>
        <dbReference type="EMBL" id="KAL3417555.1"/>
    </source>
</evidence>
<proteinExistence type="predicted"/>
<evidence type="ECO:0000313" key="3">
    <source>
        <dbReference type="Proteomes" id="UP001629113"/>
    </source>
</evidence>
<sequence length="528" mass="59435">MDIVTCYCLKCEEQLGRFNNSWNGIGKTYFSPADAAYAVLGALGLEAIGEFRAAEPGTRIEKSFLQDLACRKCKTVVGMRCESAPKGSFLKRDQLILRLKTMTVLSEKTGLRTAPVVLKTYSLIDSSTSKSARRLSGPQPATEDNISHTKHSVNVRVKDIDRRELTKSIEWAEDALNTQRKDIDRIDGAVGRIERDMRLFKEFMSDVRKELDAIHQPSASTNQEIVNLQQDIRQIRQGLAQVEQVSSRAELEPFELPKEHIQRISQTATEVGSLKLELEAMRTRLEQVESITREAVQGPDETQTIGAENEVAMTMEEFESRRKAAIELADDVHEQGEKEMATKLITRTFGKRKISELQHGAAELSTSSPQSKRRNSNQTADPSGTGQIKRLMQESSPNVHQIVEPQARSSASRHRKVVLGADSTPKRPLEHESGQVDGRSTRSKKSDEMQSQVQQTGRRSTRATEIIDPNNEEERLNSRKVSQHPVRTGRGRKVILPSTQHEGRDSQDKRRRMEAKEALAKETLERFV</sequence>
<feature type="compositionally biased region" description="Basic and acidic residues" evidence="1">
    <location>
        <begin position="424"/>
        <end position="434"/>
    </location>
</feature>
<feature type="region of interest" description="Disordered" evidence="1">
    <location>
        <begin position="359"/>
        <end position="528"/>
    </location>
</feature>
<name>A0ABR4P2M3_9HELO</name>
<accession>A0ABR4P2M3</accession>
<gene>
    <name evidence="2" type="ORF">PVAG01_10565</name>
</gene>
<dbReference type="EMBL" id="JBFCZG010000010">
    <property type="protein sequence ID" value="KAL3417555.1"/>
    <property type="molecule type" value="Genomic_DNA"/>
</dbReference>
<dbReference type="Proteomes" id="UP001629113">
    <property type="component" value="Unassembled WGS sequence"/>
</dbReference>